<dbReference type="STRING" id="212818.A0A0D1Y5W2"/>
<feature type="region of interest" description="Disordered" evidence="1">
    <location>
        <begin position="294"/>
        <end position="440"/>
    </location>
</feature>
<feature type="compositionally biased region" description="Polar residues" evidence="1">
    <location>
        <begin position="574"/>
        <end position="586"/>
    </location>
</feature>
<feature type="compositionally biased region" description="Basic and acidic residues" evidence="1">
    <location>
        <begin position="603"/>
        <end position="614"/>
    </location>
</feature>
<evidence type="ECO:0000313" key="3">
    <source>
        <dbReference type="Proteomes" id="UP000054302"/>
    </source>
</evidence>
<dbReference type="EMBL" id="KN847521">
    <property type="protein sequence ID" value="KIV96016.1"/>
    <property type="molecule type" value="Genomic_DNA"/>
</dbReference>
<dbReference type="OrthoDB" id="5431013at2759"/>
<dbReference type="Proteomes" id="UP000054302">
    <property type="component" value="Unassembled WGS sequence"/>
</dbReference>
<accession>A0A0D1Y5W2</accession>
<sequence>MAMTAELDGIAQIMGVASAGFRLSLILNAISTEAAHAGQQVHAVSKGVTLFSQVLKQAGTAFQTHDSVHSYDALVTAKSIADDGTKVFDEINDMLDRVRAKPLNDTWTPTAGQRFDWCFKKHRVTYLLAQLDSLKLSICVMLQVLQLGKLMASTSRNDPPEEVTIKTEAIRQERAEAQNGLIVRYWHINQMDYLFEQSMQEEERDRQGAIGGPEGDNVPPDPVGGNLQIAVRLPPPQYALSTALVKLPIYSLGELDQTLDRIRDSPRDMIHVSDQAIDPLLDRWTNWREIREKKHHRTSGSRYVPSVQNLKEDDEDRPLHDRFEDPESNSRGYFIEGTTTDWRKPNSASARQEASRRRKQYSQYQPSVSAASSDMEDSPGSTASKKPSSRRHVISSGSESSTSEPEMSFPKPRRRSSGSPTAERRSGTNDGPPLTHAYTAPTPWIGAVVNGAARPPSVISSSQSAASRLSSPAYLPPGHRPWATPDQSLMHQQHHSLSSPLPPVHTANALNPYAPSPAGYPRYYKPPQPPQPQQPQPPMPYTNQSSGQLRYPAHHNAGRMPLPPRPVSQDGKQRSPSRLSQQSTTPRAHEVDGREHPRRHAKEKTTKQNLREGATKGLLGAGAIAGFFEALEGLSI</sequence>
<feature type="compositionally biased region" description="Low complexity" evidence="1">
    <location>
        <begin position="487"/>
        <end position="499"/>
    </location>
</feature>
<dbReference type="OMA" id="CFRKQHV"/>
<reference evidence="2 3" key="1">
    <citation type="submission" date="2015-01" db="EMBL/GenBank/DDBJ databases">
        <title>The Genome Sequence of Exophiala mesophila CBS40295.</title>
        <authorList>
            <consortium name="The Broad Institute Genomics Platform"/>
            <person name="Cuomo C."/>
            <person name="de Hoog S."/>
            <person name="Gorbushina A."/>
            <person name="Stielow B."/>
            <person name="Teixiera M."/>
            <person name="Abouelleil A."/>
            <person name="Chapman S.B."/>
            <person name="Priest M."/>
            <person name="Young S.K."/>
            <person name="Wortman J."/>
            <person name="Nusbaum C."/>
            <person name="Birren B."/>
        </authorList>
    </citation>
    <scope>NUCLEOTIDE SEQUENCE [LARGE SCALE GENOMIC DNA]</scope>
    <source>
        <strain evidence="2 3">CBS 40295</strain>
    </source>
</reference>
<feature type="compositionally biased region" description="Low complexity" evidence="1">
    <location>
        <begin position="455"/>
        <end position="473"/>
    </location>
</feature>
<gene>
    <name evidence="2" type="ORF">PV10_03599</name>
</gene>
<dbReference type="RefSeq" id="XP_016227590.1">
    <property type="nucleotide sequence ID" value="XM_016368072.1"/>
</dbReference>
<evidence type="ECO:0000313" key="2">
    <source>
        <dbReference type="EMBL" id="KIV96016.1"/>
    </source>
</evidence>
<organism evidence="2 3">
    <name type="scientific">Exophiala mesophila</name>
    <name type="common">Black yeast-like fungus</name>
    <dbReference type="NCBI Taxonomy" id="212818"/>
    <lineage>
        <taxon>Eukaryota</taxon>
        <taxon>Fungi</taxon>
        <taxon>Dikarya</taxon>
        <taxon>Ascomycota</taxon>
        <taxon>Pezizomycotina</taxon>
        <taxon>Eurotiomycetes</taxon>
        <taxon>Chaetothyriomycetidae</taxon>
        <taxon>Chaetothyriales</taxon>
        <taxon>Herpotrichiellaceae</taxon>
        <taxon>Exophiala</taxon>
    </lineage>
</organism>
<dbReference type="GeneID" id="27321444"/>
<feature type="region of interest" description="Disordered" evidence="1">
    <location>
        <begin position="454"/>
        <end position="614"/>
    </location>
</feature>
<protein>
    <recommendedName>
        <fullName evidence="4">Fungal N-terminal domain-containing protein</fullName>
    </recommendedName>
</protein>
<dbReference type="VEuPathDB" id="FungiDB:PV10_03599"/>
<dbReference type="AlphaFoldDB" id="A0A0D1Y5W2"/>
<feature type="compositionally biased region" description="Pro residues" evidence="1">
    <location>
        <begin position="524"/>
        <end position="540"/>
    </location>
</feature>
<feature type="compositionally biased region" description="Low complexity" evidence="1">
    <location>
        <begin position="395"/>
        <end position="408"/>
    </location>
</feature>
<feature type="compositionally biased region" description="Polar residues" evidence="1">
    <location>
        <begin position="361"/>
        <end position="372"/>
    </location>
</feature>
<evidence type="ECO:0008006" key="4">
    <source>
        <dbReference type="Google" id="ProtNLM"/>
    </source>
</evidence>
<keyword evidence="3" id="KW-1185">Reference proteome</keyword>
<name>A0A0D1Y5W2_EXOME</name>
<proteinExistence type="predicted"/>
<evidence type="ECO:0000256" key="1">
    <source>
        <dbReference type="SAM" id="MobiDB-lite"/>
    </source>
</evidence>